<evidence type="ECO:0000256" key="1">
    <source>
        <dbReference type="SAM" id="Phobius"/>
    </source>
</evidence>
<dbReference type="Proteomes" id="UP000186588">
    <property type="component" value="Unassembled WGS sequence"/>
</dbReference>
<name>A0A1L8CH82_9LACO</name>
<evidence type="ECO:0000313" key="3">
    <source>
        <dbReference type="Proteomes" id="UP000186588"/>
    </source>
</evidence>
<dbReference type="AlphaFoldDB" id="A0A1L8CH82"/>
<organism evidence="2 3">
    <name type="scientific">Apilactobacillus kunkeei</name>
    <dbReference type="NCBI Taxonomy" id="148814"/>
    <lineage>
        <taxon>Bacteria</taxon>
        <taxon>Bacillati</taxon>
        <taxon>Bacillota</taxon>
        <taxon>Bacilli</taxon>
        <taxon>Lactobacillales</taxon>
        <taxon>Lactobacillaceae</taxon>
        <taxon>Apilactobacillus</taxon>
    </lineage>
</organism>
<reference evidence="2 3" key="1">
    <citation type="journal article" date="2016" name="Syst. Appl. Microbiol.">
        <title>Genomic characterization of a fructophilic bee symbiont Lactobacillus kunkeei reveals its niche-specific adaptation.</title>
        <authorList>
            <person name="Maeno S."/>
            <person name="Tanizawa Y."/>
            <person name="Kanesaki Y."/>
            <person name="Kubota E."/>
            <person name="Kumar H."/>
            <person name="Dicks L."/>
            <person name="Salminen S."/>
            <person name="Nakagawa J."/>
            <person name="Arita M."/>
            <person name="Endo A."/>
        </authorList>
    </citation>
    <scope>NUCLEOTIDE SEQUENCE [LARGE SCALE GENOMIC DNA]</scope>
    <source>
        <strain evidence="2 3">FF30-6</strain>
    </source>
</reference>
<feature type="transmembrane region" description="Helical" evidence="1">
    <location>
        <begin position="115"/>
        <end position="133"/>
    </location>
</feature>
<dbReference type="PANTHER" id="PTHR36833">
    <property type="entry name" value="SLR0610 PROTEIN-RELATED"/>
    <property type="match status" value="1"/>
</dbReference>
<dbReference type="RefSeq" id="WP_094750753.1">
    <property type="nucleotide sequence ID" value="NZ_BDDX01000005.1"/>
</dbReference>
<feature type="transmembrane region" description="Helical" evidence="1">
    <location>
        <begin position="20"/>
        <end position="48"/>
    </location>
</feature>
<feature type="transmembrane region" description="Helical" evidence="1">
    <location>
        <begin position="60"/>
        <end position="81"/>
    </location>
</feature>
<proteinExistence type="predicted"/>
<keyword evidence="1" id="KW-1133">Transmembrane helix</keyword>
<dbReference type="PANTHER" id="PTHR36833:SF1">
    <property type="entry name" value="INTEGRAL MEMBRANE TRANSPORT PROTEIN"/>
    <property type="match status" value="1"/>
</dbReference>
<keyword evidence="1" id="KW-0812">Transmembrane</keyword>
<feature type="transmembrane region" description="Helical" evidence="1">
    <location>
        <begin position="139"/>
        <end position="159"/>
    </location>
</feature>
<protein>
    <submittedName>
        <fullName evidence="2">ABC transporter permease protein</fullName>
    </submittedName>
</protein>
<sequence>MNLQLYLRLATQSLKEFLTYRVTSFLVVVFGFMFTIIELISVGIYYQYDYSIKGISYNDYLTIILSLSSVIYTYLFLFIAAHESLSDDIMKGNLDYTLIRPLNSFLYYSLRQLDFPSLINLIVYLPLTVFYLMKYNFTFIEWIWMFIVYIFGVLFLFSINQIVVEMSFWKDNLSAIKGIPEDIVDSAKRPARFFPRSIRIILTNFLPILAISNGAILVKQSKFMGIISLILMSIIFALISYWLWKKGLKRYFSAN</sequence>
<comment type="caution">
    <text evidence="2">The sequence shown here is derived from an EMBL/GenBank/DDBJ whole genome shotgun (WGS) entry which is preliminary data.</text>
</comment>
<dbReference type="Pfam" id="PF06182">
    <property type="entry name" value="ABC2_membrane_6"/>
    <property type="match status" value="1"/>
</dbReference>
<feature type="transmembrane region" description="Helical" evidence="1">
    <location>
        <begin position="223"/>
        <end position="244"/>
    </location>
</feature>
<gene>
    <name evidence="2" type="ORF">FF306_00666</name>
</gene>
<accession>A0A1L8CH82</accession>
<evidence type="ECO:0000313" key="2">
    <source>
        <dbReference type="EMBL" id="GAT90565.1"/>
    </source>
</evidence>
<dbReference type="InterPro" id="IPR010390">
    <property type="entry name" value="ABC-2_transporter-like"/>
</dbReference>
<feature type="transmembrane region" description="Helical" evidence="1">
    <location>
        <begin position="198"/>
        <end position="217"/>
    </location>
</feature>
<dbReference type="EMBL" id="BDDX01000005">
    <property type="protein sequence ID" value="GAT90565.1"/>
    <property type="molecule type" value="Genomic_DNA"/>
</dbReference>
<keyword evidence="1" id="KW-0472">Membrane</keyword>